<protein>
    <recommendedName>
        <fullName evidence="4">DUF4369 domain-containing protein</fullName>
    </recommendedName>
</protein>
<name>A0ABW7NFS2_9BACT</name>
<proteinExistence type="predicted"/>
<dbReference type="EMBL" id="JBIPKE010000020">
    <property type="protein sequence ID" value="MFH6986076.1"/>
    <property type="molecule type" value="Genomic_DNA"/>
</dbReference>
<evidence type="ECO:0008006" key="4">
    <source>
        <dbReference type="Google" id="ProtNLM"/>
    </source>
</evidence>
<keyword evidence="3" id="KW-1185">Reference proteome</keyword>
<dbReference type="RefSeq" id="WP_395419579.1">
    <property type="nucleotide sequence ID" value="NZ_JBIPKE010000020.1"/>
</dbReference>
<feature type="signal peptide" evidence="1">
    <location>
        <begin position="1"/>
        <end position="19"/>
    </location>
</feature>
<feature type="chain" id="PRO_5047149341" description="DUF4369 domain-containing protein" evidence="1">
    <location>
        <begin position="20"/>
        <end position="238"/>
    </location>
</feature>
<evidence type="ECO:0000313" key="3">
    <source>
        <dbReference type="Proteomes" id="UP001610063"/>
    </source>
</evidence>
<evidence type="ECO:0000313" key="2">
    <source>
        <dbReference type="EMBL" id="MFH6986076.1"/>
    </source>
</evidence>
<organism evidence="2 3">
    <name type="scientific">Marinoscillum luteum</name>
    <dbReference type="NCBI Taxonomy" id="861051"/>
    <lineage>
        <taxon>Bacteria</taxon>
        <taxon>Pseudomonadati</taxon>
        <taxon>Bacteroidota</taxon>
        <taxon>Cytophagia</taxon>
        <taxon>Cytophagales</taxon>
        <taxon>Reichenbachiellaceae</taxon>
        <taxon>Marinoscillum</taxon>
    </lineage>
</organism>
<gene>
    <name evidence="2" type="ORF">ACHKAR_21665</name>
</gene>
<comment type="caution">
    <text evidence="2">The sequence shown here is derived from an EMBL/GenBank/DDBJ whole genome shotgun (WGS) entry which is preliminary data.</text>
</comment>
<dbReference type="Proteomes" id="UP001610063">
    <property type="component" value="Unassembled WGS sequence"/>
</dbReference>
<evidence type="ECO:0000256" key="1">
    <source>
        <dbReference type="SAM" id="SignalP"/>
    </source>
</evidence>
<accession>A0ABW7NFS2</accession>
<sequence length="238" mass="26953">MRILLVLSFLITSSLYTQAQTDYLITSSKDTLRGKVSLLLQEKLTEKVTVTTENETRTFHSGQIIAVRINEDLYKSIKHGDKYRMMKEITPGYLGLYSFRFEDNYDFDPKFLYKVTGEGQEIPTFGFRSVAADFLNECPSIVQAIKNKAYKISDLSSLVNDYNTQCLNTEAKSNVTEGVKEISGLLDQVTELQQLLRDIQSKKDAGEKIPQYMINALEAHASGNLNGDLRVLLQQLTQ</sequence>
<keyword evidence="1" id="KW-0732">Signal</keyword>
<reference evidence="2 3" key="1">
    <citation type="journal article" date="2013" name="Int. J. Syst. Evol. Microbiol.">
        <title>Marinoscillum luteum sp. nov., isolated from marine sediment.</title>
        <authorList>
            <person name="Cha I.T."/>
            <person name="Park S.J."/>
            <person name="Kim S.J."/>
            <person name="Kim J.G."/>
            <person name="Jung M.Y."/>
            <person name="Shin K.S."/>
            <person name="Kwon K.K."/>
            <person name="Yang S.H."/>
            <person name="Seo Y.S."/>
            <person name="Rhee S.K."/>
        </authorList>
    </citation>
    <scope>NUCLEOTIDE SEQUENCE [LARGE SCALE GENOMIC DNA]</scope>
    <source>
        <strain evidence="2 3">KCTC 23939</strain>
    </source>
</reference>